<dbReference type="STRING" id="94869.SAMN04488529_11270"/>
<proteinExistence type="predicted"/>
<dbReference type="Gene3D" id="2.30.30.40">
    <property type="entry name" value="SH3 Domains"/>
    <property type="match status" value="1"/>
</dbReference>
<evidence type="ECO:0000313" key="2">
    <source>
        <dbReference type="EMBL" id="SDP69209.1"/>
    </source>
</evidence>
<accession>A0A1H0USE5</accession>
<dbReference type="GO" id="GO:0005829">
    <property type="term" value="C:cytosol"/>
    <property type="evidence" value="ECO:0007669"/>
    <property type="project" value="TreeGrafter"/>
</dbReference>
<dbReference type="EMBL" id="FNJM01000012">
    <property type="protein sequence ID" value="SDP69209.1"/>
    <property type="molecule type" value="Genomic_DNA"/>
</dbReference>
<dbReference type="OrthoDB" id="9794382at2"/>
<sequence length="148" mass="16961">MKEFKILVFELNKELYATDIMEVERILGYEKPTQLPESPAFLDGVIKYEDGILPIINLANKFKLKSKAISDENKLIVIKKQVGKFAILVDSVCEVININEEDIDDPRTISTFISQKYIKGLVKKENKIIIILDLSKILTEEEEEAIVF</sequence>
<evidence type="ECO:0000259" key="1">
    <source>
        <dbReference type="PROSITE" id="PS50851"/>
    </source>
</evidence>
<dbReference type="Proteomes" id="UP000198597">
    <property type="component" value="Unassembled WGS sequence"/>
</dbReference>
<reference evidence="2 3" key="1">
    <citation type="submission" date="2016-10" db="EMBL/GenBank/DDBJ databases">
        <authorList>
            <person name="de Groot N.N."/>
        </authorList>
    </citation>
    <scope>NUCLEOTIDE SEQUENCE [LARGE SCALE GENOMIC DNA]</scope>
    <source>
        <strain evidence="2 3">DSM 12272</strain>
    </source>
</reference>
<dbReference type="InterPro" id="IPR002545">
    <property type="entry name" value="CheW-lke_dom"/>
</dbReference>
<dbReference type="PANTHER" id="PTHR22617:SF23">
    <property type="entry name" value="CHEMOTAXIS PROTEIN CHEW"/>
    <property type="match status" value="1"/>
</dbReference>
<dbReference type="GO" id="GO:0007165">
    <property type="term" value="P:signal transduction"/>
    <property type="evidence" value="ECO:0007669"/>
    <property type="project" value="InterPro"/>
</dbReference>
<dbReference type="SMART" id="SM00260">
    <property type="entry name" value="CheW"/>
    <property type="match status" value="1"/>
</dbReference>
<dbReference type="PANTHER" id="PTHR22617">
    <property type="entry name" value="CHEMOTAXIS SENSOR HISTIDINE KINASE-RELATED"/>
    <property type="match status" value="1"/>
</dbReference>
<dbReference type="RefSeq" id="WP_089971806.1">
    <property type="nucleotide sequence ID" value="NZ_FNJM01000012.1"/>
</dbReference>
<protein>
    <submittedName>
        <fullName evidence="2">Purine-binding chemotaxis protein CheW</fullName>
    </submittedName>
</protein>
<dbReference type="AlphaFoldDB" id="A0A1H0USE5"/>
<dbReference type="GO" id="GO:0006935">
    <property type="term" value="P:chemotaxis"/>
    <property type="evidence" value="ECO:0007669"/>
    <property type="project" value="InterPro"/>
</dbReference>
<evidence type="ECO:0000313" key="3">
    <source>
        <dbReference type="Proteomes" id="UP000198597"/>
    </source>
</evidence>
<feature type="domain" description="CheW-like" evidence="1">
    <location>
        <begin position="3"/>
        <end position="143"/>
    </location>
</feature>
<dbReference type="PROSITE" id="PS50851">
    <property type="entry name" value="CHEW"/>
    <property type="match status" value="1"/>
</dbReference>
<dbReference type="SUPFAM" id="SSF50341">
    <property type="entry name" value="CheW-like"/>
    <property type="match status" value="1"/>
</dbReference>
<gene>
    <name evidence="2" type="ORF">SAMN04488529_11270</name>
</gene>
<dbReference type="Gene3D" id="2.40.50.180">
    <property type="entry name" value="CheA-289, Domain 4"/>
    <property type="match status" value="1"/>
</dbReference>
<dbReference type="InterPro" id="IPR036061">
    <property type="entry name" value="CheW-like_dom_sf"/>
</dbReference>
<dbReference type="Pfam" id="PF01584">
    <property type="entry name" value="CheW"/>
    <property type="match status" value="1"/>
</dbReference>
<organism evidence="2 3">
    <name type="scientific">Clostridium gasigenes</name>
    <dbReference type="NCBI Taxonomy" id="94869"/>
    <lineage>
        <taxon>Bacteria</taxon>
        <taxon>Bacillati</taxon>
        <taxon>Bacillota</taxon>
        <taxon>Clostridia</taxon>
        <taxon>Eubacteriales</taxon>
        <taxon>Clostridiaceae</taxon>
        <taxon>Clostridium</taxon>
    </lineage>
</organism>
<name>A0A1H0USE5_9CLOT</name>
<keyword evidence="3" id="KW-1185">Reference proteome</keyword>
<dbReference type="InterPro" id="IPR039315">
    <property type="entry name" value="CheW"/>
</dbReference>